<proteinExistence type="predicted"/>
<dbReference type="AlphaFoldDB" id="A0A9Q0B9A3"/>
<organism evidence="1 2">
    <name type="scientific">Colletotrichum abscissum</name>
    <dbReference type="NCBI Taxonomy" id="1671311"/>
    <lineage>
        <taxon>Eukaryota</taxon>
        <taxon>Fungi</taxon>
        <taxon>Dikarya</taxon>
        <taxon>Ascomycota</taxon>
        <taxon>Pezizomycotina</taxon>
        <taxon>Sordariomycetes</taxon>
        <taxon>Hypocreomycetidae</taxon>
        <taxon>Glomerellales</taxon>
        <taxon>Glomerellaceae</taxon>
        <taxon>Colletotrichum</taxon>
        <taxon>Colletotrichum acutatum species complex</taxon>
    </lineage>
</organism>
<gene>
    <name evidence="1" type="ORF">CABS02_01796</name>
</gene>
<comment type="caution">
    <text evidence="1">The sequence shown here is derived from an EMBL/GenBank/DDBJ whole genome shotgun (WGS) entry which is preliminary data.</text>
</comment>
<accession>A0A9Q0B9A3</accession>
<evidence type="ECO:0000313" key="2">
    <source>
        <dbReference type="Proteomes" id="UP001056436"/>
    </source>
</evidence>
<evidence type="ECO:0000313" key="1">
    <source>
        <dbReference type="EMBL" id="KAI3558123.1"/>
    </source>
</evidence>
<name>A0A9Q0B9A3_9PEZI</name>
<protein>
    <submittedName>
        <fullName evidence="1">Uncharacterized protein</fullName>
    </submittedName>
</protein>
<keyword evidence="2" id="KW-1185">Reference proteome</keyword>
<dbReference type="EMBL" id="SDAQ01000005">
    <property type="protein sequence ID" value="KAI3558123.1"/>
    <property type="molecule type" value="Genomic_DNA"/>
</dbReference>
<dbReference type="Proteomes" id="UP001056436">
    <property type="component" value="Unassembled WGS sequence"/>
</dbReference>
<reference evidence="1" key="1">
    <citation type="submission" date="2019-01" db="EMBL/GenBank/DDBJ databases">
        <title>Colletotrichum abscissum LGMF1257.</title>
        <authorList>
            <person name="Baroncelli R."/>
        </authorList>
    </citation>
    <scope>NUCLEOTIDE SEQUENCE</scope>
    <source>
        <strain evidence="1">Ca142</strain>
    </source>
</reference>
<sequence length="88" mass="10213">MVLVCLADLRWRHIEAFQQQQQQPGVVCFVGRAGLRGRTHTLEKLLRSFAGAMAERRRTRGAELEHHHLQLYGYLECRSWTHTLSVVT</sequence>